<dbReference type="PROSITE" id="PS50893">
    <property type="entry name" value="ABC_TRANSPORTER_2"/>
    <property type="match status" value="1"/>
</dbReference>
<keyword evidence="1" id="KW-0813">Transport</keyword>
<protein>
    <submittedName>
        <fullName evidence="5">ABC transporter ATP-binding protein</fullName>
    </submittedName>
</protein>
<dbReference type="InterPro" id="IPR015854">
    <property type="entry name" value="ABC_transpr_LolD-like"/>
</dbReference>
<dbReference type="OrthoDB" id="9802264at2"/>
<dbReference type="AlphaFoldDB" id="A0A7J5BRA4"/>
<evidence type="ECO:0000313" key="5">
    <source>
        <dbReference type="EMBL" id="KAB1656838.1"/>
    </source>
</evidence>
<dbReference type="RefSeq" id="WP_158040590.1">
    <property type="nucleotide sequence ID" value="NZ_JACCFV010000001.1"/>
</dbReference>
<dbReference type="Proteomes" id="UP000467240">
    <property type="component" value="Unassembled WGS sequence"/>
</dbReference>
<name>A0A7J5BRA4_9MICO</name>
<proteinExistence type="predicted"/>
<evidence type="ECO:0000256" key="2">
    <source>
        <dbReference type="ARBA" id="ARBA00022741"/>
    </source>
</evidence>
<evidence type="ECO:0000256" key="1">
    <source>
        <dbReference type="ARBA" id="ARBA00022448"/>
    </source>
</evidence>
<evidence type="ECO:0000259" key="4">
    <source>
        <dbReference type="PROSITE" id="PS50893"/>
    </source>
</evidence>
<dbReference type="SMART" id="SM00382">
    <property type="entry name" value="AAA"/>
    <property type="match status" value="1"/>
</dbReference>
<dbReference type="EMBL" id="WBJZ01000010">
    <property type="protein sequence ID" value="KAB1656838.1"/>
    <property type="molecule type" value="Genomic_DNA"/>
</dbReference>
<reference evidence="5 6" key="1">
    <citation type="submission" date="2019-09" db="EMBL/GenBank/DDBJ databases">
        <title>Phylogeny of genus Pseudoclavibacter and closely related genus.</title>
        <authorList>
            <person name="Li Y."/>
        </authorList>
    </citation>
    <scope>NUCLEOTIDE SEQUENCE [LARGE SCALE GENOMIC DNA]</scope>
    <source>
        <strain evidence="5 6">DSM 23821</strain>
    </source>
</reference>
<dbReference type="InterPro" id="IPR027417">
    <property type="entry name" value="P-loop_NTPase"/>
</dbReference>
<dbReference type="GO" id="GO:0005524">
    <property type="term" value="F:ATP binding"/>
    <property type="evidence" value="ECO:0007669"/>
    <property type="project" value="UniProtKB-KW"/>
</dbReference>
<sequence length="262" mass="28513">MNTNESHRAAISARLLDVSKHYGRPGSSEVVALSHVALDVERGEFTAVMGPSGSGKSTLMHCLAGLDRPTSGRVVIAERDITDLGDTELTILRRRDIGFIFQAFNLIPTLTAAENIELPFRLDGRRPDGEERAWITHLTQVLGLSDRLGHRPNELSGGQQQRVAIARALATRPQLVIADEPTGNLDSRTATEVQHLLRAAATDFGQTIVMVTHDPIAASIADRIVFLADGRIVRQERGLDPAAVSRIMIDDLVPQQPTEARA</sequence>
<dbReference type="CDD" id="cd03255">
    <property type="entry name" value="ABC_MJ0796_LolCDE_FtsE"/>
    <property type="match status" value="1"/>
</dbReference>
<dbReference type="PANTHER" id="PTHR24220">
    <property type="entry name" value="IMPORT ATP-BINDING PROTEIN"/>
    <property type="match status" value="1"/>
</dbReference>
<dbReference type="InterPro" id="IPR003439">
    <property type="entry name" value="ABC_transporter-like_ATP-bd"/>
</dbReference>
<dbReference type="SUPFAM" id="SSF52540">
    <property type="entry name" value="P-loop containing nucleoside triphosphate hydrolases"/>
    <property type="match status" value="1"/>
</dbReference>
<dbReference type="InterPro" id="IPR017871">
    <property type="entry name" value="ABC_transporter-like_CS"/>
</dbReference>
<dbReference type="InterPro" id="IPR003593">
    <property type="entry name" value="AAA+_ATPase"/>
</dbReference>
<evidence type="ECO:0000256" key="3">
    <source>
        <dbReference type="ARBA" id="ARBA00022840"/>
    </source>
</evidence>
<dbReference type="GO" id="GO:0016887">
    <property type="term" value="F:ATP hydrolysis activity"/>
    <property type="evidence" value="ECO:0007669"/>
    <property type="project" value="InterPro"/>
</dbReference>
<feature type="domain" description="ABC transporter" evidence="4">
    <location>
        <begin position="13"/>
        <end position="254"/>
    </location>
</feature>
<dbReference type="FunFam" id="3.40.50.300:FF:000032">
    <property type="entry name" value="Export ABC transporter ATP-binding protein"/>
    <property type="match status" value="1"/>
</dbReference>
<dbReference type="InterPro" id="IPR017911">
    <property type="entry name" value="MacB-like_ATP-bd"/>
</dbReference>
<dbReference type="GO" id="GO:0098796">
    <property type="term" value="C:membrane protein complex"/>
    <property type="evidence" value="ECO:0007669"/>
    <property type="project" value="UniProtKB-ARBA"/>
</dbReference>
<organism evidence="5 6">
    <name type="scientific">Pseudoclavibacter chungangensis</name>
    <dbReference type="NCBI Taxonomy" id="587635"/>
    <lineage>
        <taxon>Bacteria</taxon>
        <taxon>Bacillati</taxon>
        <taxon>Actinomycetota</taxon>
        <taxon>Actinomycetes</taxon>
        <taxon>Micrococcales</taxon>
        <taxon>Microbacteriaceae</taxon>
        <taxon>Pseudoclavibacter</taxon>
    </lineage>
</organism>
<dbReference type="PROSITE" id="PS00211">
    <property type="entry name" value="ABC_TRANSPORTER_1"/>
    <property type="match status" value="1"/>
</dbReference>
<dbReference type="PANTHER" id="PTHR24220:SF685">
    <property type="entry name" value="ABC TRANSPORTER RELATED"/>
    <property type="match status" value="1"/>
</dbReference>
<dbReference type="Pfam" id="PF00005">
    <property type="entry name" value="ABC_tran"/>
    <property type="match status" value="1"/>
</dbReference>
<keyword evidence="2" id="KW-0547">Nucleotide-binding</keyword>
<gene>
    <name evidence="5" type="ORF">F8O01_09305</name>
</gene>
<dbReference type="Gene3D" id="3.40.50.300">
    <property type="entry name" value="P-loop containing nucleotide triphosphate hydrolases"/>
    <property type="match status" value="1"/>
</dbReference>
<keyword evidence="6" id="KW-1185">Reference proteome</keyword>
<accession>A0A7J5BRA4</accession>
<keyword evidence="3 5" id="KW-0067">ATP-binding</keyword>
<dbReference type="GO" id="GO:0005886">
    <property type="term" value="C:plasma membrane"/>
    <property type="evidence" value="ECO:0007669"/>
    <property type="project" value="TreeGrafter"/>
</dbReference>
<dbReference type="GO" id="GO:0022857">
    <property type="term" value="F:transmembrane transporter activity"/>
    <property type="evidence" value="ECO:0007669"/>
    <property type="project" value="UniProtKB-ARBA"/>
</dbReference>
<comment type="caution">
    <text evidence="5">The sequence shown here is derived from an EMBL/GenBank/DDBJ whole genome shotgun (WGS) entry which is preliminary data.</text>
</comment>
<evidence type="ECO:0000313" key="6">
    <source>
        <dbReference type="Proteomes" id="UP000467240"/>
    </source>
</evidence>